<dbReference type="RefSeq" id="WP_404672154.1">
    <property type="nucleotide sequence ID" value="NZ_JBJDPD010000012.1"/>
</dbReference>
<accession>A0ABW8L8L7</accession>
<keyword evidence="3" id="KW-1185">Reference proteome</keyword>
<sequence>MYSASNGTLTHNINHGFKGSFKPDSRGFTLIELMVVVMIIAILAAIAIPSYRRYAVMNAEREAQAKMLQLQVELERWRASALTYKGFKPQKISTVNGVTSPSYTYDETDNQTIYVPNGSDSTNYRYMITLVDGTDTDNSLIYTDDPDSPKVDSITGRSWKMLATPNTTGITKNAHYMLLTSIGTRCQNTTAVTITATTCGTGGEEW</sequence>
<keyword evidence="1" id="KW-1133">Transmembrane helix</keyword>
<dbReference type="PROSITE" id="PS00409">
    <property type="entry name" value="PROKAR_NTER_METHYL"/>
    <property type="match status" value="1"/>
</dbReference>
<keyword evidence="1" id="KW-0812">Transmembrane</keyword>
<feature type="transmembrane region" description="Helical" evidence="1">
    <location>
        <begin position="27"/>
        <end position="48"/>
    </location>
</feature>
<gene>
    <name evidence="2" type="ORF">ACI2I3_07920</name>
</gene>
<evidence type="ECO:0000256" key="1">
    <source>
        <dbReference type="SAM" id="Phobius"/>
    </source>
</evidence>
<evidence type="ECO:0000313" key="2">
    <source>
        <dbReference type="EMBL" id="MFK4001256.1"/>
    </source>
</evidence>
<comment type="caution">
    <text evidence="2">The sequence shown here is derived from an EMBL/GenBank/DDBJ whole genome shotgun (WGS) entry which is preliminary data.</text>
</comment>
<dbReference type="InterPro" id="IPR012902">
    <property type="entry name" value="N_methyl_site"/>
</dbReference>
<dbReference type="Gene3D" id="3.30.700.10">
    <property type="entry name" value="Glycoprotein, Type 4 Pilin"/>
    <property type="match status" value="1"/>
</dbReference>
<evidence type="ECO:0000313" key="3">
    <source>
        <dbReference type="Proteomes" id="UP001620234"/>
    </source>
</evidence>
<dbReference type="NCBIfam" id="TIGR02532">
    <property type="entry name" value="IV_pilin_GFxxxE"/>
    <property type="match status" value="1"/>
</dbReference>
<dbReference type="Pfam" id="PF07963">
    <property type="entry name" value="N_methyl"/>
    <property type="match status" value="1"/>
</dbReference>
<proteinExistence type="predicted"/>
<organism evidence="2 3">
    <name type="scientific">Psychrobacter namhaensis</name>
    <dbReference type="NCBI Taxonomy" id="292734"/>
    <lineage>
        <taxon>Bacteria</taxon>
        <taxon>Pseudomonadati</taxon>
        <taxon>Pseudomonadota</taxon>
        <taxon>Gammaproteobacteria</taxon>
        <taxon>Moraxellales</taxon>
        <taxon>Moraxellaceae</taxon>
        <taxon>Psychrobacter</taxon>
    </lineage>
</organism>
<name>A0ABW8L8L7_9GAMM</name>
<keyword evidence="1" id="KW-0472">Membrane</keyword>
<reference evidence="2 3" key="1">
    <citation type="submission" date="2024-11" db="EMBL/GenBank/DDBJ databases">
        <title>The Natural Products Discovery Center: Release of the First 8490 Sequenced Strains for Exploring Actinobacteria Biosynthetic Diversity.</title>
        <authorList>
            <person name="Kalkreuter E."/>
            <person name="Kautsar S.A."/>
            <person name="Yang D."/>
            <person name="Bader C.D."/>
            <person name="Teijaro C.N."/>
            <person name="Fluegel L."/>
            <person name="Davis C.M."/>
            <person name="Simpson J.R."/>
            <person name="Lauterbach L."/>
            <person name="Steele A.D."/>
            <person name="Gui C."/>
            <person name="Meng S."/>
            <person name="Li G."/>
            <person name="Viehrig K."/>
            <person name="Ye F."/>
            <person name="Su P."/>
            <person name="Kiefer A.F."/>
            <person name="Nichols A."/>
            <person name="Cepeda A.J."/>
            <person name="Yan W."/>
            <person name="Fan B."/>
            <person name="Jiang Y."/>
            <person name="Adhikari A."/>
            <person name="Zheng C.-J."/>
            <person name="Schuster L."/>
            <person name="Cowan T.M."/>
            <person name="Smanski M.J."/>
            <person name="Chevrette M.G."/>
            <person name="De Carvalho L.P.S."/>
            <person name="Shen B."/>
        </authorList>
    </citation>
    <scope>NUCLEOTIDE SEQUENCE [LARGE SCALE GENOMIC DNA]</scope>
    <source>
        <strain evidence="2 3">NPDC077433</strain>
    </source>
</reference>
<dbReference type="SUPFAM" id="SSF54523">
    <property type="entry name" value="Pili subunits"/>
    <property type="match status" value="1"/>
</dbReference>
<dbReference type="InterPro" id="IPR045584">
    <property type="entry name" value="Pilin-like"/>
</dbReference>
<dbReference type="EMBL" id="JBJDPD010000012">
    <property type="protein sequence ID" value="MFK4001256.1"/>
    <property type="molecule type" value="Genomic_DNA"/>
</dbReference>
<protein>
    <submittedName>
        <fullName evidence="2">Type IV pilin protein</fullName>
    </submittedName>
</protein>
<dbReference type="Proteomes" id="UP001620234">
    <property type="component" value="Unassembled WGS sequence"/>
</dbReference>